<dbReference type="GO" id="GO:0006313">
    <property type="term" value="P:DNA transposition"/>
    <property type="evidence" value="ECO:0007669"/>
    <property type="project" value="InterPro"/>
</dbReference>
<keyword evidence="4" id="KW-0238">DNA-binding</keyword>
<dbReference type="SUPFAM" id="SSF53098">
    <property type="entry name" value="Ribonuclease H-like"/>
    <property type="match status" value="1"/>
</dbReference>
<evidence type="ECO:0000259" key="6">
    <source>
        <dbReference type="PROSITE" id="PS50994"/>
    </source>
</evidence>
<keyword evidence="8" id="KW-1185">Reference proteome</keyword>
<keyword evidence="5" id="KW-0233">DNA recombination</keyword>
<dbReference type="GO" id="GO:0015074">
    <property type="term" value="P:DNA integration"/>
    <property type="evidence" value="ECO:0007669"/>
    <property type="project" value="InterPro"/>
</dbReference>
<dbReference type="InterPro" id="IPR001584">
    <property type="entry name" value="Integrase_cat-core"/>
</dbReference>
<proteinExistence type="inferred from homology"/>
<evidence type="ECO:0000313" key="8">
    <source>
        <dbReference type="Proteomes" id="UP000223559"/>
    </source>
</evidence>
<sequence>MVFAKTTIEGSPYKHLTMSERETIFLMHNNQASLTSIAQTIGRATSTVSRELSRNRSAYSPSVAQERYEAQKSHCGRRSLLSDHQLLQLIRHLFLDLQWSPEEIAARLKLETSSFQISYTTIYRGIYSGLFDQKLSSRGARGVIRKLRHHGKSRHKKGYEERRGKIPISHTLQERPESANKRTQIGHWELDTVAGKTGRSCVVTMVDRCSRYLIMHKAAKKNSASVTTTIRRLLKDLPPEHLGTITPDRGKEFAKHHQLTEEFGIEFYFPNPHAPWQRGSNENTNGLIREYLPKNQDMDPISDTVILEFVDRLNKRPRKCLNWKTPYEIYHNQKLHLI</sequence>
<dbReference type="RefSeq" id="WP_099236039.1">
    <property type="nucleotide sequence ID" value="NZ_CP017697.1"/>
</dbReference>
<feature type="domain" description="Integrase catalytic" evidence="6">
    <location>
        <begin position="172"/>
        <end position="334"/>
    </location>
</feature>
<dbReference type="InterPro" id="IPR025246">
    <property type="entry name" value="IS30-like_HTH"/>
</dbReference>
<keyword evidence="3" id="KW-0815">Transposition</keyword>
<dbReference type="GO" id="GO:0004803">
    <property type="term" value="F:transposase activity"/>
    <property type="evidence" value="ECO:0007669"/>
    <property type="project" value="InterPro"/>
</dbReference>
<dbReference type="Pfam" id="PF00665">
    <property type="entry name" value="rve"/>
    <property type="match status" value="1"/>
</dbReference>
<dbReference type="GO" id="GO:0005829">
    <property type="term" value="C:cytosol"/>
    <property type="evidence" value="ECO:0007669"/>
    <property type="project" value="TreeGrafter"/>
</dbReference>
<gene>
    <name evidence="7" type="ORF">LC20004_03950</name>
</gene>
<evidence type="ECO:0000256" key="3">
    <source>
        <dbReference type="ARBA" id="ARBA00022578"/>
    </source>
</evidence>
<dbReference type="GO" id="GO:0003677">
    <property type="term" value="F:DNA binding"/>
    <property type="evidence" value="ECO:0007669"/>
    <property type="project" value="UniProtKB-KW"/>
</dbReference>
<accession>A0A2D1KSA9</accession>
<dbReference type="Pfam" id="PF13936">
    <property type="entry name" value="HTH_38"/>
    <property type="match status" value="1"/>
</dbReference>
<dbReference type="AlphaFoldDB" id="A0A2D1KSA9"/>
<comment type="similarity">
    <text evidence="2">Belongs to the transposase IS30 family.</text>
</comment>
<evidence type="ECO:0000256" key="2">
    <source>
        <dbReference type="ARBA" id="ARBA00006363"/>
    </source>
</evidence>
<dbReference type="InterPro" id="IPR009057">
    <property type="entry name" value="Homeodomain-like_sf"/>
</dbReference>
<reference evidence="7 8" key="1">
    <citation type="submission" date="2016-10" db="EMBL/GenBank/DDBJ databases">
        <title>The whole genome sequencing and assembly of L. cotyniformis subsp. torquens DSM 20004 strain.</title>
        <authorList>
            <person name="Park M.-K."/>
            <person name="Lee Y.-J."/>
            <person name="Yi H."/>
            <person name="Bahn Y.-S."/>
            <person name="Kim J.F."/>
            <person name="Lee D.-W."/>
        </authorList>
    </citation>
    <scope>NUCLEOTIDE SEQUENCE [LARGE SCALE GENOMIC DNA]</scope>
    <source>
        <strain evidence="7 8">DSM 20004</strain>
    </source>
</reference>
<dbReference type="InterPro" id="IPR012337">
    <property type="entry name" value="RNaseH-like_sf"/>
</dbReference>
<dbReference type="PROSITE" id="PS01043">
    <property type="entry name" value="TRANSPOSASE_IS30"/>
    <property type="match status" value="1"/>
</dbReference>
<dbReference type="PROSITE" id="PS50994">
    <property type="entry name" value="INTEGRASE"/>
    <property type="match status" value="1"/>
</dbReference>
<protein>
    <submittedName>
        <fullName evidence="7">IS30 family transposase</fullName>
    </submittedName>
</protein>
<dbReference type="InterPro" id="IPR051917">
    <property type="entry name" value="Transposase-Integrase"/>
</dbReference>
<dbReference type="InterPro" id="IPR053392">
    <property type="entry name" value="Transposase_IS30-like"/>
</dbReference>
<dbReference type="SUPFAM" id="SSF46689">
    <property type="entry name" value="Homeodomain-like"/>
    <property type="match status" value="1"/>
</dbReference>
<dbReference type="InterPro" id="IPR001598">
    <property type="entry name" value="Transposase_IS30_CS"/>
</dbReference>
<dbReference type="Gene3D" id="3.30.420.10">
    <property type="entry name" value="Ribonuclease H-like superfamily/Ribonuclease H"/>
    <property type="match status" value="1"/>
</dbReference>
<dbReference type="EMBL" id="CP017697">
    <property type="protein sequence ID" value="ATO44994.1"/>
    <property type="molecule type" value="Genomic_DNA"/>
</dbReference>
<dbReference type="InterPro" id="IPR036397">
    <property type="entry name" value="RNaseH_sf"/>
</dbReference>
<organism evidence="7 8">
    <name type="scientific">Loigolactobacillus coryniformis subsp. torquens DSM 20004 = KCTC 3535</name>
    <dbReference type="NCBI Taxonomy" id="1423822"/>
    <lineage>
        <taxon>Bacteria</taxon>
        <taxon>Bacillati</taxon>
        <taxon>Bacillota</taxon>
        <taxon>Bacilli</taxon>
        <taxon>Lactobacillales</taxon>
        <taxon>Lactobacillaceae</taxon>
        <taxon>Loigolactobacillus</taxon>
    </lineage>
</organism>
<name>A0A2D1KSA9_9LACO</name>
<dbReference type="KEGG" id="lcy:LC20004_03950"/>
<dbReference type="OrthoDB" id="9781678at2"/>
<comment type="function">
    <text evidence="1">Required for the transposition of the insertion element.</text>
</comment>
<dbReference type="PANTHER" id="PTHR10948">
    <property type="entry name" value="TRANSPOSASE"/>
    <property type="match status" value="1"/>
</dbReference>
<evidence type="ECO:0000256" key="5">
    <source>
        <dbReference type="ARBA" id="ARBA00023172"/>
    </source>
</evidence>
<evidence type="ECO:0000256" key="1">
    <source>
        <dbReference type="ARBA" id="ARBA00002190"/>
    </source>
</evidence>
<evidence type="ECO:0000313" key="7">
    <source>
        <dbReference type="EMBL" id="ATO44994.1"/>
    </source>
</evidence>
<dbReference type="NCBIfam" id="NF033563">
    <property type="entry name" value="transpos_IS30"/>
    <property type="match status" value="1"/>
</dbReference>
<dbReference type="PANTHER" id="PTHR10948:SF23">
    <property type="entry name" value="TRANSPOSASE INSI FOR INSERTION SEQUENCE ELEMENT IS30A-RELATED"/>
    <property type="match status" value="1"/>
</dbReference>
<evidence type="ECO:0000256" key="4">
    <source>
        <dbReference type="ARBA" id="ARBA00023125"/>
    </source>
</evidence>
<dbReference type="Proteomes" id="UP000223559">
    <property type="component" value="Chromosome"/>
</dbReference>